<dbReference type="HOGENOM" id="CLU_133236_1_0_9"/>
<keyword evidence="2 3" id="KW-0057">Aromatic amino acid biosynthesis</keyword>
<dbReference type="UniPathway" id="UPA00120">
    <property type="reaction ID" value="UER00203"/>
</dbReference>
<dbReference type="eggNOG" id="COG4401">
    <property type="taxonomic scope" value="Bacteria"/>
</dbReference>
<dbReference type="EC" id="5.4.99.5" evidence="1 3"/>
<dbReference type="AlphaFoldDB" id="A0A075R0Z1"/>
<feature type="binding site" evidence="2">
    <location>
        <position position="8"/>
    </location>
    <ligand>
        <name>prephenate</name>
        <dbReference type="ChEBI" id="CHEBI:29934"/>
    </ligand>
</feature>
<evidence type="ECO:0000313" key="5">
    <source>
        <dbReference type="Proteomes" id="UP000005850"/>
    </source>
</evidence>
<protein>
    <recommendedName>
        <fullName evidence="1 3">chorismate mutase</fullName>
        <ecNumber evidence="1 3">5.4.99.5</ecNumber>
    </recommendedName>
</protein>
<dbReference type="InterPro" id="IPR035959">
    <property type="entry name" value="RutC-like_sf"/>
</dbReference>
<evidence type="ECO:0000256" key="1">
    <source>
        <dbReference type="NCBIfam" id="TIGR01796"/>
    </source>
</evidence>
<feature type="binding site" evidence="2">
    <location>
        <position position="91"/>
    </location>
    <ligand>
        <name>prephenate</name>
        <dbReference type="ChEBI" id="CHEBI:29934"/>
    </ligand>
</feature>
<dbReference type="GO" id="GO:0004106">
    <property type="term" value="F:chorismate mutase activity"/>
    <property type="evidence" value="ECO:0007669"/>
    <property type="project" value="UniProtKB-UniRule"/>
</dbReference>
<dbReference type="PANTHER" id="PTHR21164:SF0">
    <property type="entry name" value="CHORISMATE MUTASE AROH"/>
    <property type="match status" value="1"/>
</dbReference>
<comment type="catalytic activity">
    <reaction evidence="3">
        <text>chorismate = prephenate</text>
        <dbReference type="Rhea" id="RHEA:13897"/>
        <dbReference type="ChEBI" id="CHEBI:29748"/>
        <dbReference type="ChEBI" id="CHEBI:29934"/>
        <dbReference type="EC" id="5.4.99.5"/>
    </reaction>
</comment>
<dbReference type="SUPFAM" id="SSF55298">
    <property type="entry name" value="YjgF-like"/>
    <property type="match status" value="1"/>
</dbReference>
<keyword evidence="3 4" id="KW-0413">Isomerase</keyword>
<dbReference type="KEGG" id="blr:BRLA_c019210"/>
<dbReference type="GO" id="GO:0046417">
    <property type="term" value="P:chorismate metabolic process"/>
    <property type="evidence" value="ECO:0007669"/>
    <property type="project" value="TreeGrafter"/>
</dbReference>
<evidence type="ECO:0000256" key="3">
    <source>
        <dbReference type="PROSITE-ProRule" id="PRU00514"/>
    </source>
</evidence>
<sequence>MSKVRGVRGATTVIRNDKSEILEATAELLREMIHQNKIETDDIASAIITMTEELDAVFPAQAAREFLKWEHVPLMCAKEIPVAGSLKNCIRVMLHINTDKSPHEITHIFLGEAIRLRPDLVKE</sequence>
<dbReference type="STRING" id="1042163.BRLA_c019210"/>
<dbReference type="Gene3D" id="3.30.1330.40">
    <property type="entry name" value="RutC-like"/>
    <property type="match status" value="1"/>
</dbReference>
<evidence type="ECO:0000313" key="4">
    <source>
        <dbReference type="EMBL" id="AIG26242.1"/>
    </source>
</evidence>
<proteinExistence type="predicted"/>
<reference evidence="4 5" key="1">
    <citation type="journal article" date="2011" name="J. Bacteriol.">
        <title>Genome sequence of Brevibacillus laterosporus LMG 15441, a pathogen of invertebrates.</title>
        <authorList>
            <person name="Djukic M."/>
            <person name="Poehlein A."/>
            <person name="Thurmer A."/>
            <person name="Daniel R."/>
        </authorList>
    </citation>
    <scope>NUCLEOTIDE SEQUENCE [LARGE SCALE GENOMIC DNA]</scope>
    <source>
        <strain evidence="4 5">LMG 15441</strain>
    </source>
</reference>
<keyword evidence="2 3" id="KW-0028">Amino-acid biosynthesis</keyword>
<dbReference type="CDD" id="cd02185">
    <property type="entry name" value="AroH"/>
    <property type="match status" value="1"/>
</dbReference>
<dbReference type="PIRSF" id="PIRSF005965">
    <property type="entry name" value="Chor_mut_AroH"/>
    <property type="match status" value="1"/>
</dbReference>
<accession>A0A075R0Z1</accession>
<evidence type="ECO:0000256" key="2">
    <source>
        <dbReference type="PIRSR" id="PIRSR005965-1"/>
    </source>
</evidence>
<dbReference type="EMBL" id="CP007806">
    <property type="protein sequence ID" value="AIG26242.1"/>
    <property type="molecule type" value="Genomic_DNA"/>
</dbReference>
<dbReference type="RefSeq" id="WP_003338561.1">
    <property type="nucleotide sequence ID" value="NZ_CP007806.1"/>
</dbReference>
<name>A0A075R0Z1_BRELA</name>
<dbReference type="Pfam" id="PF07736">
    <property type="entry name" value="CM_1"/>
    <property type="match status" value="1"/>
</dbReference>
<keyword evidence="5" id="KW-1185">Reference proteome</keyword>
<dbReference type="GO" id="GO:0008652">
    <property type="term" value="P:amino acid biosynthetic process"/>
    <property type="evidence" value="ECO:0007669"/>
    <property type="project" value="UniProtKB-UniRule"/>
</dbReference>
<dbReference type="PANTHER" id="PTHR21164">
    <property type="entry name" value="CHORISMATE MUTASE"/>
    <property type="match status" value="1"/>
</dbReference>
<dbReference type="Proteomes" id="UP000005850">
    <property type="component" value="Chromosome"/>
</dbReference>
<dbReference type="PROSITE" id="PS51167">
    <property type="entry name" value="CHORISMATE_MUT_1"/>
    <property type="match status" value="1"/>
</dbReference>
<gene>
    <name evidence="4" type="primary">aroH</name>
    <name evidence="4" type="ORF">BRLA_c019210</name>
</gene>
<dbReference type="InterPro" id="IPR008243">
    <property type="entry name" value="Chorismate_mutase_AroH"/>
</dbReference>
<dbReference type="NCBIfam" id="TIGR01796">
    <property type="entry name" value="CM_mono_aroH"/>
    <property type="match status" value="1"/>
</dbReference>
<organism evidence="4 5">
    <name type="scientific">Brevibacillus laterosporus LMG 15441</name>
    <dbReference type="NCBI Taxonomy" id="1042163"/>
    <lineage>
        <taxon>Bacteria</taxon>
        <taxon>Bacillati</taxon>
        <taxon>Bacillota</taxon>
        <taxon>Bacilli</taxon>
        <taxon>Bacillales</taxon>
        <taxon>Paenibacillaceae</taxon>
        <taxon>Brevibacillus</taxon>
    </lineage>
</organism>
<dbReference type="GO" id="GO:0009073">
    <property type="term" value="P:aromatic amino acid family biosynthetic process"/>
    <property type="evidence" value="ECO:0007669"/>
    <property type="project" value="UniProtKB-UniRule"/>
</dbReference>